<accession>A0A378VT71</accession>
<protein>
    <submittedName>
        <fullName evidence="2">ErfK/YbiS/YcfS/YnhG family protein</fullName>
    </submittedName>
</protein>
<organism evidence="2">
    <name type="scientific">Neisseria gonorrhoeae</name>
    <dbReference type="NCBI Taxonomy" id="485"/>
    <lineage>
        <taxon>Bacteria</taxon>
        <taxon>Pseudomonadati</taxon>
        <taxon>Pseudomonadota</taxon>
        <taxon>Betaproteobacteria</taxon>
        <taxon>Neisseriales</taxon>
        <taxon>Neisseriaceae</taxon>
        <taxon>Neisseria</taxon>
    </lineage>
</organism>
<evidence type="ECO:0000313" key="2">
    <source>
        <dbReference type="EMBL" id="SUA20195.1"/>
    </source>
</evidence>
<sequence length="140" mass="14899">MGKTQGKTIAPEKVDAVLKDRTGSAVCLTCGKNGKMKMPLKSLAWIQGSSSYSQAEVIEQTEETNSAEVSETRTPEVPDVHTPEAQAHLNTQSDGTPTAYTEPAADSSPQVESPDQAASEPVDVLFSIDVIRQGNLRLGN</sequence>
<dbReference type="EMBL" id="UGRI01000001">
    <property type="protein sequence ID" value="SUA20195.1"/>
    <property type="molecule type" value="Genomic_DNA"/>
</dbReference>
<feature type="region of interest" description="Disordered" evidence="1">
    <location>
        <begin position="56"/>
        <end position="123"/>
    </location>
</feature>
<dbReference type="AlphaFoldDB" id="A0A378VT71"/>
<reference evidence="2" key="1">
    <citation type="submission" date="2018-06" db="EMBL/GenBank/DDBJ databases">
        <authorList>
            <consortium name="Pathogen Informatics"/>
            <person name="Doyle S."/>
        </authorList>
    </citation>
    <scope>NUCLEOTIDE SEQUENCE [LARGE SCALE GENOMIC DNA]</scope>
    <source>
        <strain evidence="2">NCTC11421</strain>
    </source>
</reference>
<name>A0A378VT71_NEIGO</name>
<feature type="compositionally biased region" description="Basic and acidic residues" evidence="1">
    <location>
        <begin position="70"/>
        <end position="82"/>
    </location>
</feature>
<feature type="compositionally biased region" description="Polar residues" evidence="1">
    <location>
        <begin position="88"/>
        <end position="99"/>
    </location>
</feature>
<proteinExistence type="predicted"/>
<gene>
    <name evidence="2" type="ORF">NCTC11421_00275</name>
</gene>
<evidence type="ECO:0000256" key="1">
    <source>
        <dbReference type="SAM" id="MobiDB-lite"/>
    </source>
</evidence>